<evidence type="ECO:0000259" key="1">
    <source>
        <dbReference type="PROSITE" id="PS50181"/>
    </source>
</evidence>
<dbReference type="EMBL" id="KZ301981">
    <property type="protein sequence ID" value="PFH52164.1"/>
    <property type="molecule type" value="Genomic_DNA"/>
</dbReference>
<dbReference type="Gene3D" id="1.20.1280.50">
    <property type="match status" value="1"/>
</dbReference>
<reference evidence="2 3" key="1">
    <citation type="submission" date="2014-02" db="EMBL/GenBank/DDBJ databases">
        <title>Transposable element dynamics among asymbiotic and ectomycorrhizal Amanita fungi.</title>
        <authorList>
            <consortium name="DOE Joint Genome Institute"/>
            <person name="Hess J."/>
            <person name="Skrede I."/>
            <person name="Wolfe B."/>
            <person name="LaButti K."/>
            <person name="Ohm R.A."/>
            <person name="Grigoriev I.V."/>
            <person name="Pringle A."/>
        </authorList>
    </citation>
    <scope>NUCLEOTIDE SEQUENCE [LARGE SCALE GENOMIC DNA]</scope>
    <source>
        <strain evidence="2 3">SKay4041</strain>
    </source>
</reference>
<feature type="domain" description="F-box" evidence="1">
    <location>
        <begin position="2"/>
        <end position="50"/>
    </location>
</feature>
<dbReference type="Proteomes" id="UP000242287">
    <property type="component" value="Unassembled WGS sequence"/>
</dbReference>
<sequence>MTLTLSDVPKDILLYLVQFFEVEDAISFSMVCRGMHELTMVYERSFWTKTLNKTRLSRPIPCPLHEDLTNYSADSLRQMALRFNRLNRNWRQEEPVLMAPIKKLKVDSRLDSLAQIPGTPYVVMHSVRKAQLLVWSLEDGLCLASIPAHARIMDLSPGWTEPRKFTLALIGNQDQHATVPSELVVLTVEYTETTVSMTITFRYSLEYPERCYWAVFLNAEVAGVLHTDLHQIGDDPLQLYALALNRFTGRRTEITASVLPQDMMTPVLQEGQSGTSFWGDNLYIHFEYDDYTYQRSILRDLLPYNDNMDIGGQVNYSPATRHLPPIYHQPHMGFQSAHCEAILTTNSNYGVLAVTLYTVDDPVFTTSVTLINYWVVDSLSLEKTGELGFPVPSLYPHTIVPGRIKASTLSTWYLCHSSNSGLYTIVLVDIEGTAELVMVHLQLPNLVFTVHQINVPRNIKLEYVSGFFVDEQRGSVTLYQAKGRMFVLEYA</sequence>
<dbReference type="CDD" id="cd09917">
    <property type="entry name" value="F-box_SF"/>
    <property type="match status" value="1"/>
</dbReference>
<dbReference type="InterPro" id="IPR001810">
    <property type="entry name" value="F-box_dom"/>
</dbReference>
<accession>A0A2A9NS45</accession>
<dbReference type="InterPro" id="IPR036047">
    <property type="entry name" value="F-box-like_dom_sf"/>
</dbReference>
<organism evidence="2 3">
    <name type="scientific">Amanita thiersii Skay4041</name>
    <dbReference type="NCBI Taxonomy" id="703135"/>
    <lineage>
        <taxon>Eukaryota</taxon>
        <taxon>Fungi</taxon>
        <taxon>Dikarya</taxon>
        <taxon>Basidiomycota</taxon>
        <taxon>Agaricomycotina</taxon>
        <taxon>Agaricomycetes</taxon>
        <taxon>Agaricomycetidae</taxon>
        <taxon>Agaricales</taxon>
        <taxon>Pluteineae</taxon>
        <taxon>Amanitaceae</taxon>
        <taxon>Amanita</taxon>
    </lineage>
</organism>
<keyword evidence="3" id="KW-1185">Reference proteome</keyword>
<proteinExistence type="predicted"/>
<dbReference type="OrthoDB" id="2886361at2759"/>
<name>A0A2A9NS45_9AGAR</name>
<dbReference type="SUPFAM" id="SSF81383">
    <property type="entry name" value="F-box domain"/>
    <property type="match status" value="1"/>
</dbReference>
<dbReference type="AlphaFoldDB" id="A0A2A9NS45"/>
<dbReference type="PROSITE" id="PS50181">
    <property type="entry name" value="FBOX"/>
    <property type="match status" value="1"/>
</dbReference>
<protein>
    <recommendedName>
        <fullName evidence="1">F-box domain-containing protein</fullName>
    </recommendedName>
</protein>
<gene>
    <name evidence="2" type="ORF">AMATHDRAFT_2410</name>
</gene>
<evidence type="ECO:0000313" key="2">
    <source>
        <dbReference type="EMBL" id="PFH52164.1"/>
    </source>
</evidence>
<evidence type="ECO:0000313" key="3">
    <source>
        <dbReference type="Proteomes" id="UP000242287"/>
    </source>
</evidence>